<comment type="caution">
    <text evidence="4">The sequence shown here is derived from an EMBL/GenBank/DDBJ whole genome shotgun (WGS) entry which is preliminary data.</text>
</comment>
<dbReference type="PANTHER" id="PTHR46825">
    <property type="entry name" value="D-ALANYL-D-ALANINE-CARBOXYPEPTIDASE/ENDOPEPTIDASE AMPH"/>
    <property type="match status" value="1"/>
</dbReference>
<keyword evidence="2" id="KW-0472">Membrane</keyword>
<protein>
    <submittedName>
        <fullName evidence="4">Beta-lactamase</fullName>
    </submittedName>
</protein>
<dbReference type="RefSeq" id="WP_034242041.1">
    <property type="nucleotide sequence ID" value="NZ_AQRA01000004.1"/>
</dbReference>
<dbReference type="InterPro" id="IPR050491">
    <property type="entry name" value="AmpC-like"/>
</dbReference>
<dbReference type="Proteomes" id="UP000023541">
    <property type="component" value="Unassembled WGS sequence"/>
</dbReference>
<dbReference type="EMBL" id="AQRA01000004">
    <property type="protein sequence ID" value="EZH74163.1"/>
    <property type="molecule type" value="Genomic_DNA"/>
</dbReference>
<dbReference type="InterPro" id="IPR001466">
    <property type="entry name" value="Beta-lactam-related"/>
</dbReference>
<evidence type="ECO:0000256" key="2">
    <source>
        <dbReference type="ARBA" id="ARBA00023136"/>
    </source>
</evidence>
<dbReference type="Pfam" id="PF00144">
    <property type="entry name" value="Beta-lactamase"/>
    <property type="match status" value="1"/>
</dbReference>
<sequence>MKKIALIVILGIAFSSCNQSKKNNDNTKSEVQIVRDSLTAELDSIQKSGLINGFAVAMVNQNGVLYEKGFGYSNQETKEKYTEHTIQHIASVSKTLIGISLMKAQEMGKLKLDDPIHNYLPFEVINPNYPNEKITIRQLATHTSGINDTEQYMQKAWILTKNQDLTNVSTDYPAQRLNSSEFNIPMEEYLKGYLEINGTFYQGDNYLNFKPGERYNYSNIGATLCALVIEKATGKTFDSFTKEHILKPLGMNSTGWSLKDVNIKKHSRLYRNDNTLLPFYTAITYPDGMLISSSSDMAKYLAELVKGYCGEGTLLSKNSYKELFTEQLEEKNFESRNAGHPYNGDYSPAIFIGHSALGYIGHSGGDAGVGTWMYFDKEKKTGRYIVINTDMGNDERSKELEYYAIWDKMNEYFDRLSVEKPAHAQ</sequence>
<keyword evidence="5" id="KW-1185">Reference proteome</keyword>
<dbReference type="PANTHER" id="PTHR46825:SF11">
    <property type="entry name" value="PENICILLIN-BINDING PROTEIN 4"/>
    <property type="match status" value="1"/>
</dbReference>
<dbReference type="AlphaFoldDB" id="A0A023BWY7"/>
<dbReference type="OrthoDB" id="846150at2"/>
<dbReference type="InterPro" id="IPR012338">
    <property type="entry name" value="Beta-lactam/transpept-like"/>
</dbReference>
<accession>A0A023BWY7</accession>
<dbReference type="PROSITE" id="PS51257">
    <property type="entry name" value="PROKAR_LIPOPROTEIN"/>
    <property type="match status" value="1"/>
</dbReference>
<organism evidence="4 5">
    <name type="scientific">Aquimarina atlantica</name>
    <dbReference type="NCBI Taxonomy" id="1317122"/>
    <lineage>
        <taxon>Bacteria</taxon>
        <taxon>Pseudomonadati</taxon>
        <taxon>Bacteroidota</taxon>
        <taxon>Flavobacteriia</taxon>
        <taxon>Flavobacteriales</taxon>
        <taxon>Flavobacteriaceae</taxon>
        <taxon>Aquimarina</taxon>
    </lineage>
</organism>
<proteinExistence type="predicted"/>
<reference evidence="4 5" key="1">
    <citation type="submission" date="2014-04" db="EMBL/GenBank/DDBJ databases">
        <title>Aquimarina sp. 22II-S11-z7 Genome Sequencing.</title>
        <authorList>
            <person name="Lai Q."/>
        </authorList>
    </citation>
    <scope>NUCLEOTIDE SEQUENCE [LARGE SCALE GENOMIC DNA]</scope>
    <source>
        <strain evidence="4 5">22II-S11-z7</strain>
    </source>
</reference>
<dbReference type="STRING" id="1317122.ATO12_14940"/>
<comment type="subcellular location">
    <subcellularLocation>
        <location evidence="1">Membrane</location>
    </subcellularLocation>
</comment>
<evidence type="ECO:0000313" key="5">
    <source>
        <dbReference type="Proteomes" id="UP000023541"/>
    </source>
</evidence>
<name>A0A023BWY7_9FLAO</name>
<dbReference type="Gene3D" id="3.40.710.10">
    <property type="entry name" value="DD-peptidase/beta-lactamase superfamily"/>
    <property type="match status" value="1"/>
</dbReference>
<evidence type="ECO:0000256" key="1">
    <source>
        <dbReference type="ARBA" id="ARBA00004370"/>
    </source>
</evidence>
<evidence type="ECO:0000259" key="3">
    <source>
        <dbReference type="Pfam" id="PF00144"/>
    </source>
</evidence>
<dbReference type="SUPFAM" id="SSF56601">
    <property type="entry name" value="beta-lactamase/transpeptidase-like"/>
    <property type="match status" value="1"/>
</dbReference>
<feature type="domain" description="Beta-lactamase-related" evidence="3">
    <location>
        <begin position="46"/>
        <end position="401"/>
    </location>
</feature>
<evidence type="ECO:0000313" key="4">
    <source>
        <dbReference type="EMBL" id="EZH74163.1"/>
    </source>
</evidence>
<dbReference type="eggNOG" id="COG1680">
    <property type="taxonomic scope" value="Bacteria"/>
</dbReference>
<gene>
    <name evidence="4" type="ORF">ATO12_14940</name>
</gene>
<dbReference type="GO" id="GO:0016020">
    <property type="term" value="C:membrane"/>
    <property type="evidence" value="ECO:0007669"/>
    <property type="project" value="UniProtKB-SubCell"/>
</dbReference>